<name>A0A023FDZ8_AMBCJ</name>
<reference evidence="1" key="1">
    <citation type="submission" date="2014-03" db="EMBL/GenBank/DDBJ databases">
        <title>The sialotranscriptome of Amblyomma triste, Amblyomma parvum and Amblyomma cajennense ticks, uncovered by 454-based RNA-seq.</title>
        <authorList>
            <person name="Garcia G.R."/>
            <person name="Gardinassi L.G."/>
            <person name="Ribeiro J.M."/>
            <person name="Anatriello E."/>
            <person name="Ferreira B.R."/>
            <person name="Moreira H.N."/>
            <person name="Mafra C."/>
            <person name="Olegario M.M."/>
            <person name="Szabo P.J."/>
            <person name="Miranda-Santos I.K."/>
            <person name="Maruyama S.R."/>
        </authorList>
    </citation>
    <scope>NUCLEOTIDE SEQUENCE</scope>
    <source>
        <strain evidence="1">Uberlandia</strain>
        <tissue evidence="1">Salivary glands</tissue>
    </source>
</reference>
<dbReference type="EMBL" id="GBBK01005474">
    <property type="protein sequence ID" value="JAC19008.1"/>
    <property type="molecule type" value="mRNA"/>
</dbReference>
<evidence type="ECO:0000313" key="1">
    <source>
        <dbReference type="EMBL" id="JAC19008.1"/>
    </source>
</evidence>
<protein>
    <submittedName>
        <fullName evidence="1">Putative secreted protein</fullName>
    </submittedName>
</protein>
<dbReference type="AlphaFoldDB" id="A0A023FDZ8"/>
<proteinExistence type="evidence at transcript level"/>
<accession>A0A023FDZ8</accession>
<organism evidence="1">
    <name type="scientific">Amblyomma cajennense</name>
    <name type="common">Cayenne tick</name>
    <name type="synonym">Acarus cajennensis</name>
    <dbReference type="NCBI Taxonomy" id="34607"/>
    <lineage>
        <taxon>Eukaryota</taxon>
        <taxon>Metazoa</taxon>
        <taxon>Ecdysozoa</taxon>
        <taxon>Arthropoda</taxon>
        <taxon>Chelicerata</taxon>
        <taxon>Arachnida</taxon>
        <taxon>Acari</taxon>
        <taxon>Parasitiformes</taxon>
        <taxon>Ixodida</taxon>
        <taxon>Ixodoidea</taxon>
        <taxon>Ixodidae</taxon>
        <taxon>Amblyomminae</taxon>
        <taxon>Amblyomma</taxon>
    </lineage>
</organism>
<sequence length="122" mass="12986">MRHPSQLRIWLGVLRQPWPTSAQNSACCLSESLHFPFAPLNAGMDTGGVWTPSCEHSVHVHLQCACAVLVLPLPCASAAVAHVLSCCPSWASNATCSLLQSMWKGFPYSLASHVGLSGTDDA</sequence>